<dbReference type="Pfam" id="PF13424">
    <property type="entry name" value="TPR_12"/>
    <property type="match status" value="2"/>
</dbReference>
<dbReference type="PANTHER" id="PTHR47691:SF3">
    <property type="entry name" value="HTH-TYPE TRANSCRIPTIONAL REGULATOR RV0890C-RELATED"/>
    <property type="match status" value="1"/>
</dbReference>
<dbReference type="SMART" id="SM00530">
    <property type="entry name" value="HTH_XRE"/>
    <property type="match status" value="1"/>
</dbReference>
<dbReference type="InterPro" id="IPR010982">
    <property type="entry name" value="Lambda_DNA-bd_dom_sf"/>
</dbReference>
<dbReference type="InterPro" id="IPR019734">
    <property type="entry name" value="TPR_rpt"/>
</dbReference>
<reference evidence="3 4" key="1">
    <citation type="submission" date="2020-08" db="EMBL/GenBank/DDBJ databases">
        <title>Sequencing the genomes of 1000 actinobacteria strains.</title>
        <authorList>
            <person name="Klenk H.-P."/>
        </authorList>
    </citation>
    <scope>NUCLEOTIDE SEQUENCE [LARGE SCALE GENOMIC DNA]</scope>
    <source>
        <strain evidence="3 4">DSM 17294</strain>
    </source>
</reference>
<dbReference type="Gene3D" id="1.25.40.10">
    <property type="entry name" value="Tetratricopeptide repeat domain"/>
    <property type="match status" value="1"/>
</dbReference>
<dbReference type="SUPFAM" id="SSF48452">
    <property type="entry name" value="TPR-like"/>
    <property type="match status" value="2"/>
</dbReference>
<organism evidence="3 4">
    <name type="scientific">Kribbella solani</name>
    <dbReference type="NCBI Taxonomy" id="236067"/>
    <lineage>
        <taxon>Bacteria</taxon>
        <taxon>Bacillati</taxon>
        <taxon>Actinomycetota</taxon>
        <taxon>Actinomycetes</taxon>
        <taxon>Propionibacteriales</taxon>
        <taxon>Kribbellaceae</taxon>
        <taxon>Kribbella</taxon>
    </lineage>
</organism>
<dbReference type="SUPFAM" id="SSF52540">
    <property type="entry name" value="P-loop containing nucleoside triphosphate hydrolases"/>
    <property type="match status" value="1"/>
</dbReference>
<dbReference type="Gene3D" id="1.10.260.40">
    <property type="entry name" value="lambda repressor-like DNA-binding domains"/>
    <property type="match status" value="1"/>
</dbReference>
<dbReference type="EMBL" id="JACHNF010000001">
    <property type="protein sequence ID" value="MBB5978966.1"/>
    <property type="molecule type" value="Genomic_DNA"/>
</dbReference>
<evidence type="ECO:0000313" key="4">
    <source>
        <dbReference type="Proteomes" id="UP000558997"/>
    </source>
</evidence>
<feature type="region of interest" description="Disordered" evidence="1">
    <location>
        <begin position="1"/>
        <end position="21"/>
    </location>
</feature>
<dbReference type="PROSITE" id="PS50943">
    <property type="entry name" value="HTH_CROC1"/>
    <property type="match status" value="1"/>
</dbReference>
<feature type="domain" description="HTH cro/C1-type" evidence="2">
    <location>
        <begin position="22"/>
        <end position="77"/>
    </location>
</feature>
<gene>
    <name evidence="3" type="ORF">HDA44_002307</name>
</gene>
<dbReference type="InterPro" id="IPR027417">
    <property type="entry name" value="P-loop_NTPase"/>
</dbReference>
<proteinExistence type="predicted"/>
<feature type="compositionally biased region" description="Basic and acidic residues" evidence="1">
    <location>
        <begin position="853"/>
        <end position="869"/>
    </location>
</feature>
<feature type="region of interest" description="Disordered" evidence="1">
    <location>
        <begin position="815"/>
        <end position="869"/>
    </location>
</feature>
<dbReference type="RefSeq" id="WP_184833636.1">
    <property type="nucleotide sequence ID" value="NZ_BAAAVN010000001.1"/>
</dbReference>
<dbReference type="InterPro" id="IPR001387">
    <property type="entry name" value="Cro/C1-type_HTH"/>
</dbReference>
<dbReference type="GO" id="GO:0003677">
    <property type="term" value="F:DNA binding"/>
    <property type="evidence" value="ECO:0007669"/>
    <property type="project" value="UniProtKB-KW"/>
</dbReference>
<evidence type="ECO:0000313" key="3">
    <source>
        <dbReference type="EMBL" id="MBB5978966.1"/>
    </source>
</evidence>
<dbReference type="InterPro" id="IPR011990">
    <property type="entry name" value="TPR-like_helical_dom_sf"/>
</dbReference>
<feature type="compositionally biased region" description="Basic and acidic residues" evidence="1">
    <location>
        <begin position="829"/>
        <end position="844"/>
    </location>
</feature>
<dbReference type="AlphaFoldDB" id="A0A841DQC9"/>
<keyword evidence="3" id="KW-0238">DNA-binding</keyword>
<evidence type="ECO:0000259" key="2">
    <source>
        <dbReference type="PROSITE" id="PS50943"/>
    </source>
</evidence>
<dbReference type="SMART" id="SM00028">
    <property type="entry name" value="TPR"/>
    <property type="match status" value="4"/>
</dbReference>
<feature type="region of interest" description="Disordered" evidence="1">
    <location>
        <begin position="82"/>
        <end position="103"/>
    </location>
</feature>
<dbReference type="SUPFAM" id="SSF47413">
    <property type="entry name" value="lambda repressor-like DNA-binding domains"/>
    <property type="match status" value="1"/>
</dbReference>
<dbReference type="Gene3D" id="3.40.50.300">
    <property type="entry name" value="P-loop containing nucleotide triphosphate hydrolases"/>
    <property type="match status" value="1"/>
</dbReference>
<evidence type="ECO:0000256" key="1">
    <source>
        <dbReference type="SAM" id="MobiDB-lite"/>
    </source>
</evidence>
<protein>
    <submittedName>
        <fullName evidence="3">Putative ATPase/DNA-binding XRE family transcriptional regulator</fullName>
    </submittedName>
</protein>
<feature type="compositionally biased region" description="Pro residues" evidence="1">
    <location>
        <begin position="91"/>
        <end position="102"/>
    </location>
</feature>
<accession>A0A841DQC9</accession>
<dbReference type="PANTHER" id="PTHR47691">
    <property type="entry name" value="REGULATOR-RELATED"/>
    <property type="match status" value="1"/>
</dbReference>
<keyword evidence="4" id="KW-1185">Reference proteome</keyword>
<dbReference type="Proteomes" id="UP000558997">
    <property type="component" value="Unassembled WGS sequence"/>
</dbReference>
<feature type="compositionally biased region" description="Basic and acidic residues" evidence="1">
    <location>
        <begin position="1"/>
        <end position="11"/>
    </location>
</feature>
<sequence>MPSDGSRRGSDDVQGAGFGGLLRRHRREAGLSQEALAELAGLSVDAIAALERGRRRAPRAHTLRLLTDALRLADQDRSMLTAAARRESDPSRPPMRRPPAPPNELIGRTTELTATSRLLGQRITRLLTVTGPGGVGKTRLTMALATKLADGFHDGVCWVPLAALADPSTVVPAVATAIGLHPLESTRVVEEIAEQIGRGSMLLVFDNCSHLVGAVGQLCAALLESCPNLSILASSRELLRLPGESVYVVPALALPHDPDQLASSAAVQLFVERATARGYDPTGELDQVARVVRRLEGMPLAIELAAARTNVMTIDELAVELESSFGILAGGSRTASPRQQSMYGAIEWSHALLTPTEREVFAQLSVFVGGWTLNAAATVMSGQQSPGPAERSEALDLTGRLADKSLIRVIRRGGVARYYMLAVIREFAGDRLAAEGHADEAAARHAQFYLSLAEEADKHLRGPEQGQWLDRLESELDNLRAAIAWTLRTNSVGEALRLAGGLWLFCSLRGHYAEGSQWLERALTLAATTQPSELAGACAKANLGAGTLAFLQCDYDAATVRLETALGQYKELGDKAGTALVLQRLGGVARERGDYGAAEDLHCESYDLYESLGDRAGMAWAHNHLGFVAWLRGDVEIGARRCRRARDSFRVVGDGEGLAWSLISLGTIAQYDGELVEAEDLLQESLALSQRLGYREGVAWSLNQLGIIERRRGSTERAVHLLDESLAEHRDLGDRWRSASVLEELAAVAQLRGRSEYAAFLLGAADEVREVIRAPVPEIEKADHRATRTAVEAALDRRAFRAAWSAGRAAPLAAVADGYPPRGTPTIGRTHDPLQNEPVRHDPLGRAPLPHDPLGRDPSPHDPFGRDPL</sequence>
<name>A0A841DQC9_9ACTN</name>
<dbReference type="Pfam" id="PF13560">
    <property type="entry name" value="HTH_31"/>
    <property type="match status" value="1"/>
</dbReference>
<comment type="caution">
    <text evidence="3">The sequence shown here is derived from an EMBL/GenBank/DDBJ whole genome shotgun (WGS) entry which is preliminary data.</text>
</comment>
<dbReference type="CDD" id="cd00093">
    <property type="entry name" value="HTH_XRE"/>
    <property type="match status" value="1"/>
</dbReference>